<feature type="region of interest" description="Disordered" evidence="2">
    <location>
        <begin position="1"/>
        <end position="57"/>
    </location>
</feature>
<feature type="compositionally biased region" description="Basic and acidic residues" evidence="2">
    <location>
        <begin position="1"/>
        <end position="11"/>
    </location>
</feature>
<dbReference type="Proteomes" id="UP001642484">
    <property type="component" value="Unassembled WGS sequence"/>
</dbReference>
<proteinExistence type="predicted"/>
<feature type="compositionally biased region" description="Low complexity" evidence="2">
    <location>
        <begin position="12"/>
        <end position="24"/>
    </location>
</feature>
<evidence type="ECO:0000313" key="3">
    <source>
        <dbReference type="EMBL" id="CAK9066244.1"/>
    </source>
</evidence>
<sequence>MQGRQRSDRRSPQQPSRAPEAAEAAPHERAAPVGAAPAGATSAQATPPPYMPQTPSSSELLDVDVTVLAFAQWVMELKHKSSNSQRSLQTELNTIKTAINGNHTDLAEFKRQGASIQQRMQCEINEIRESLSSVFMEITAAVRNNAAADQDLKMKIQTLNEQAVRNETAFAQLADAADQSQSKLRAAAQEMQHSSERMREDMASLNQQTDFLQTQVTDRSDQLRMESEQLAQDLHTQLEKRKVQLQKMVQDVVNIGESLQGLVNDFGHLRKESGTNQSKLQKDLFSQSVTGKVTGLPGSTQDMRLYHTSLASRWNYTAPHTVVGQ</sequence>
<feature type="coiled-coil region" evidence="1">
    <location>
        <begin position="188"/>
        <end position="215"/>
    </location>
</feature>
<dbReference type="EMBL" id="CAXAMN010022084">
    <property type="protein sequence ID" value="CAK9066244.1"/>
    <property type="molecule type" value="Genomic_DNA"/>
</dbReference>
<name>A0ABP0NTU2_9DINO</name>
<reference evidence="3 4" key="1">
    <citation type="submission" date="2024-02" db="EMBL/GenBank/DDBJ databases">
        <authorList>
            <person name="Chen Y."/>
            <person name="Shah S."/>
            <person name="Dougan E. K."/>
            <person name="Thang M."/>
            <person name="Chan C."/>
        </authorList>
    </citation>
    <scope>NUCLEOTIDE SEQUENCE [LARGE SCALE GENOMIC DNA]</scope>
</reference>
<evidence type="ECO:0000256" key="2">
    <source>
        <dbReference type="SAM" id="MobiDB-lite"/>
    </source>
</evidence>
<evidence type="ECO:0000256" key="1">
    <source>
        <dbReference type="SAM" id="Coils"/>
    </source>
</evidence>
<feature type="compositionally biased region" description="Low complexity" evidence="2">
    <location>
        <begin position="31"/>
        <end position="45"/>
    </location>
</feature>
<protein>
    <submittedName>
        <fullName evidence="3">Uncharacterized protein</fullName>
    </submittedName>
</protein>
<accession>A0ABP0NTU2</accession>
<evidence type="ECO:0000313" key="4">
    <source>
        <dbReference type="Proteomes" id="UP001642484"/>
    </source>
</evidence>
<organism evidence="3 4">
    <name type="scientific">Durusdinium trenchii</name>
    <dbReference type="NCBI Taxonomy" id="1381693"/>
    <lineage>
        <taxon>Eukaryota</taxon>
        <taxon>Sar</taxon>
        <taxon>Alveolata</taxon>
        <taxon>Dinophyceae</taxon>
        <taxon>Suessiales</taxon>
        <taxon>Symbiodiniaceae</taxon>
        <taxon>Durusdinium</taxon>
    </lineage>
</organism>
<keyword evidence="1" id="KW-0175">Coiled coil</keyword>
<gene>
    <name evidence="3" type="ORF">CCMP2556_LOCUS32527</name>
</gene>
<comment type="caution">
    <text evidence="3">The sequence shown here is derived from an EMBL/GenBank/DDBJ whole genome shotgun (WGS) entry which is preliminary data.</text>
</comment>
<keyword evidence="4" id="KW-1185">Reference proteome</keyword>